<organism evidence="1 2">
    <name type="scientific">Penicillium fimorum</name>
    <dbReference type="NCBI Taxonomy" id="1882269"/>
    <lineage>
        <taxon>Eukaryota</taxon>
        <taxon>Fungi</taxon>
        <taxon>Dikarya</taxon>
        <taxon>Ascomycota</taxon>
        <taxon>Pezizomycotina</taxon>
        <taxon>Eurotiomycetes</taxon>
        <taxon>Eurotiomycetidae</taxon>
        <taxon>Eurotiales</taxon>
        <taxon>Aspergillaceae</taxon>
        <taxon>Penicillium</taxon>
    </lineage>
</organism>
<reference evidence="1" key="2">
    <citation type="journal article" date="2023" name="IMA Fungus">
        <title>Comparative genomic study of the Penicillium genus elucidates a diverse pangenome and 15 lateral gene transfer events.</title>
        <authorList>
            <person name="Petersen C."/>
            <person name="Sorensen T."/>
            <person name="Nielsen M.R."/>
            <person name="Sondergaard T.E."/>
            <person name="Sorensen J.L."/>
            <person name="Fitzpatrick D.A."/>
            <person name="Frisvad J.C."/>
            <person name="Nielsen K.L."/>
        </authorList>
    </citation>
    <scope>NUCLEOTIDE SEQUENCE</scope>
    <source>
        <strain evidence="1">IBT 29495</strain>
    </source>
</reference>
<reference evidence="1" key="1">
    <citation type="submission" date="2022-12" db="EMBL/GenBank/DDBJ databases">
        <authorList>
            <person name="Petersen C."/>
        </authorList>
    </citation>
    <scope>NUCLEOTIDE SEQUENCE</scope>
    <source>
        <strain evidence="1">IBT 29495</strain>
    </source>
</reference>
<name>A0A9W9Y3F7_9EURO</name>
<keyword evidence="2" id="KW-1185">Reference proteome</keyword>
<evidence type="ECO:0000313" key="1">
    <source>
        <dbReference type="EMBL" id="KAJ5519572.1"/>
    </source>
</evidence>
<dbReference type="AlphaFoldDB" id="A0A9W9Y3F7"/>
<dbReference type="OrthoDB" id="10276550at2759"/>
<evidence type="ECO:0000313" key="2">
    <source>
        <dbReference type="Proteomes" id="UP001149954"/>
    </source>
</evidence>
<gene>
    <name evidence="1" type="ORF">N7463_000025</name>
</gene>
<dbReference type="EMBL" id="JAPWDS010000001">
    <property type="protein sequence ID" value="KAJ5519572.1"/>
    <property type="molecule type" value="Genomic_DNA"/>
</dbReference>
<accession>A0A9W9Y3F7</accession>
<dbReference type="Proteomes" id="UP001149954">
    <property type="component" value="Unassembled WGS sequence"/>
</dbReference>
<proteinExistence type="predicted"/>
<comment type="caution">
    <text evidence="1">The sequence shown here is derived from an EMBL/GenBank/DDBJ whole genome shotgun (WGS) entry which is preliminary data.</text>
</comment>
<sequence>MTTREVDINARRQRESRYIISEGPWPSCTMYLMLSLYRYRVTEPGCMLKIMEGGSELGVAT</sequence>
<protein>
    <submittedName>
        <fullName evidence="1">Uncharacterized protein</fullName>
    </submittedName>
</protein>